<dbReference type="EMBL" id="RFEW01000018">
    <property type="protein sequence ID" value="RSO56150.1"/>
    <property type="molecule type" value="Genomic_DNA"/>
</dbReference>
<name>A0AB37TCN3_ACIPI</name>
<gene>
    <name evidence="1" type="ORF">EA752_17230</name>
</gene>
<dbReference type="AlphaFoldDB" id="A0AB37TCN3"/>
<reference evidence="1 2" key="1">
    <citation type="submission" date="2018-10" db="EMBL/GenBank/DDBJ databases">
        <title>GWAS and RNA-Seq identify cryptic mechanisms of antimicrobial resistance in Acinetobacter baumannii.</title>
        <authorList>
            <person name="Sahl J.W."/>
        </authorList>
    </citation>
    <scope>NUCLEOTIDE SEQUENCE [LARGE SCALE GENOMIC DNA]</scope>
    <source>
        <strain evidence="1 2">TG41884</strain>
    </source>
</reference>
<comment type="caution">
    <text evidence="1">The sequence shown here is derived from an EMBL/GenBank/DDBJ whole genome shotgun (WGS) entry which is preliminary data.</text>
</comment>
<organism evidence="1 2">
    <name type="scientific">Acinetobacter pittii</name>
    <name type="common">Acinetobacter genomosp. 3</name>
    <dbReference type="NCBI Taxonomy" id="48296"/>
    <lineage>
        <taxon>Bacteria</taxon>
        <taxon>Pseudomonadati</taxon>
        <taxon>Pseudomonadota</taxon>
        <taxon>Gammaproteobacteria</taxon>
        <taxon>Moraxellales</taxon>
        <taxon>Moraxellaceae</taxon>
        <taxon>Acinetobacter</taxon>
        <taxon>Acinetobacter calcoaceticus/baumannii complex</taxon>
    </lineage>
</organism>
<sequence length="97" mass="10882">MEIRIGKEWVIQSSGNAMNIILAKVPQDLQDSTDPIDPIRLSQKFYYSTIFGAITGVFKLGIADSEARTFQDLEKEIHRIAKDCQKAFDAVKEPSHG</sequence>
<protein>
    <recommendedName>
        <fullName evidence="3">DUF5405 domain-containing protein</fullName>
    </recommendedName>
</protein>
<evidence type="ECO:0000313" key="2">
    <source>
        <dbReference type="Proteomes" id="UP000271320"/>
    </source>
</evidence>
<evidence type="ECO:0008006" key="3">
    <source>
        <dbReference type="Google" id="ProtNLM"/>
    </source>
</evidence>
<proteinExistence type="predicted"/>
<evidence type="ECO:0000313" key="1">
    <source>
        <dbReference type="EMBL" id="RSO56150.1"/>
    </source>
</evidence>
<dbReference type="RefSeq" id="WP_057090909.1">
    <property type="nucleotide sequence ID" value="NZ_JBANMB010000002.1"/>
</dbReference>
<dbReference type="Proteomes" id="UP000271320">
    <property type="component" value="Unassembled WGS sequence"/>
</dbReference>
<accession>A0AB37TCN3</accession>